<evidence type="ECO:0000313" key="1">
    <source>
        <dbReference type="EMBL" id="CAG8617839.1"/>
    </source>
</evidence>
<protein>
    <submittedName>
        <fullName evidence="1">15774_t:CDS:1</fullName>
    </submittedName>
</protein>
<keyword evidence="2" id="KW-1185">Reference proteome</keyword>
<dbReference type="Proteomes" id="UP000789570">
    <property type="component" value="Unassembled WGS sequence"/>
</dbReference>
<reference evidence="1" key="1">
    <citation type="submission" date="2021-06" db="EMBL/GenBank/DDBJ databases">
        <authorList>
            <person name="Kallberg Y."/>
            <person name="Tangrot J."/>
            <person name="Rosling A."/>
        </authorList>
    </citation>
    <scope>NUCLEOTIDE SEQUENCE</scope>
    <source>
        <strain evidence="1">UK204</strain>
    </source>
</reference>
<gene>
    <name evidence="1" type="ORF">FCALED_LOCUS9400</name>
</gene>
<organism evidence="1 2">
    <name type="scientific">Funneliformis caledonium</name>
    <dbReference type="NCBI Taxonomy" id="1117310"/>
    <lineage>
        <taxon>Eukaryota</taxon>
        <taxon>Fungi</taxon>
        <taxon>Fungi incertae sedis</taxon>
        <taxon>Mucoromycota</taxon>
        <taxon>Glomeromycotina</taxon>
        <taxon>Glomeromycetes</taxon>
        <taxon>Glomerales</taxon>
        <taxon>Glomeraceae</taxon>
        <taxon>Funneliformis</taxon>
    </lineage>
</organism>
<accession>A0A9N9GLQ8</accession>
<dbReference type="EMBL" id="CAJVPQ010003094">
    <property type="protein sequence ID" value="CAG8617839.1"/>
    <property type="molecule type" value="Genomic_DNA"/>
</dbReference>
<sequence length="84" mass="9659">MHGITKPEDDDKLRRLSTLALEVTVCLKAFEPLAEIKKELNFELAEHLILTTNRKDEEDGELSDFALDIIDRFDSSVELKQIML</sequence>
<proteinExistence type="predicted"/>
<comment type="caution">
    <text evidence="1">The sequence shown here is derived from an EMBL/GenBank/DDBJ whole genome shotgun (WGS) entry which is preliminary data.</text>
</comment>
<dbReference type="AlphaFoldDB" id="A0A9N9GLQ8"/>
<name>A0A9N9GLQ8_9GLOM</name>
<evidence type="ECO:0000313" key="2">
    <source>
        <dbReference type="Proteomes" id="UP000789570"/>
    </source>
</evidence>